<reference evidence="1" key="1">
    <citation type="submission" date="2014-11" db="EMBL/GenBank/DDBJ databases">
        <authorList>
            <person name="Amaro Gonzalez C."/>
        </authorList>
    </citation>
    <scope>NUCLEOTIDE SEQUENCE</scope>
</reference>
<dbReference type="AlphaFoldDB" id="A0A0E9PPC2"/>
<evidence type="ECO:0000313" key="1">
    <source>
        <dbReference type="EMBL" id="JAH05915.1"/>
    </source>
</evidence>
<dbReference type="EMBL" id="GBXM01102662">
    <property type="protein sequence ID" value="JAH05915.1"/>
    <property type="molecule type" value="Transcribed_RNA"/>
</dbReference>
<organism evidence="1">
    <name type="scientific">Anguilla anguilla</name>
    <name type="common">European freshwater eel</name>
    <name type="synonym">Muraena anguilla</name>
    <dbReference type="NCBI Taxonomy" id="7936"/>
    <lineage>
        <taxon>Eukaryota</taxon>
        <taxon>Metazoa</taxon>
        <taxon>Chordata</taxon>
        <taxon>Craniata</taxon>
        <taxon>Vertebrata</taxon>
        <taxon>Euteleostomi</taxon>
        <taxon>Actinopterygii</taxon>
        <taxon>Neopterygii</taxon>
        <taxon>Teleostei</taxon>
        <taxon>Anguilliformes</taxon>
        <taxon>Anguillidae</taxon>
        <taxon>Anguilla</taxon>
    </lineage>
</organism>
<accession>A0A0E9PPC2</accession>
<sequence>MGIVQILMTHLLKQSETSEMVWCLNQ</sequence>
<reference evidence="1" key="2">
    <citation type="journal article" date="2015" name="Fish Shellfish Immunol.">
        <title>Early steps in the European eel (Anguilla anguilla)-Vibrio vulnificus interaction in the gills: Role of the RtxA13 toxin.</title>
        <authorList>
            <person name="Callol A."/>
            <person name="Pajuelo D."/>
            <person name="Ebbesson L."/>
            <person name="Teles M."/>
            <person name="MacKenzie S."/>
            <person name="Amaro C."/>
        </authorList>
    </citation>
    <scope>NUCLEOTIDE SEQUENCE</scope>
</reference>
<name>A0A0E9PPC2_ANGAN</name>
<protein>
    <submittedName>
        <fullName evidence="1">Uncharacterized protein</fullName>
    </submittedName>
</protein>
<proteinExistence type="predicted"/>